<keyword evidence="1" id="KW-0614">Plasmid</keyword>
<sequence>MTLALARDPETFFSNQHIARVAFFLYFRKQMKGTAPKGKQMKGSLIDEKRVMAASSAPVDIATEKGFDHLVAG</sequence>
<proteinExistence type="predicted"/>
<geneLocation type="plasmid" evidence="2">
    <name>prsp8c3c</name>
</geneLocation>
<reference evidence="1 2" key="1">
    <citation type="submission" date="2016-09" db="EMBL/GenBank/DDBJ databases">
        <title>The complete genome sequences of Rhizobium gallicum, symbiovars gallicum and phaseoli, symbionts associated to common bean (Phaseolus vulgaris).</title>
        <authorList>
            <person name="Bustos P."/>
            <person name="Santamaria R.I."/>
            <person name="Perez-Carrascal O.M."/>
            <person name="Juarez S."/>
            <person name="Lozano L."/>
            <person name="Martinez-Flores I."/>
            <person name="Martinez-Romero E."/>
            <person name="Cevallos M."/>
            <person name="Romero D."/>
            <person name="Davila G."/>
            <person name="Gonzalez V."/>
        </authorList>
    </citation>
    <scope>NUCLEOTIDE SEQUENCE [LARGE SCALE GENOMIC DNA]</scope>
    <source>
        <strain evidence="1 2">8C-3</strain>
        <plasmid evidence="2">Plasmid prsp8c3c</plasmid>
    </source>
</reference>
<dbReference type="EMBL" id="CP017244">
    <property type="protein sequence ID" value="APO79473.1"/>
    <property type="molecule type" value="Genomic_DNA"/>
</dbReference>
<evidence type="ECO:0000313" key="2">
    <source>
        <dbReference type="Proteomes" id="UP000185109"/>
    </source>
</evidence>
<accession>A0A1L5PH48</accession>
<dbReference type="RefSeq" id="WP_132551844.1">
    <property type="nucleotide sequence ID" value="NZ_CP017244.1"/>
</dbReference>
<organism evidence="1 2">
    <name type="scientific">Rhizobium etli 8C-3</name>
    <dbReference type="NCBI Taxonomy" id="538025"/>
    <lineage>
        <taxon>Bacteria</taxon>
        <taxon>Pseudomonadati</taxon>
        <taxon>Pseudomonadota</taxon>
        <taxon>Alphaproteobacteria</taxon>
        <taxon>Hyphomicrobiales</taxon>
        <taxon>Rhizobiaceae</taxon>
        <taxon>Rhizobium/Agrobacterium group</taxon>
        <taxon>Rhizobium</taxon>
    </lineage>
</organism>
<name>A0A1L5PH48_RHIET</name>
<dbReference type="Proteomes" id="UP000185109">
    <property type="component" value="Plasmid pRsp8C3c"/>
</dbReference>
<protein>
    <submittedName>
        <fullName evidence="1">Uncharacterized protein</fullName>
    </submittedName>
</protein>
<dbReference type="AlphaFoldDB" id="A0A1L5PH48"/>
<evidence type="ECO:0000313" key="1">
    <source>
        <dbReference type="EMBL" id="APO79473.1"/>
    </source>
</evidence>
<gene>
    <name evidence="1" type="ORF">AM571_PC01742</name>
</gene>